<dbReference type="OMA" id="QGRRREC"/>
<feature type="compositionally biased region" description="Pro residues" evidence="1">
    <location>
        <begin position="89"/>
        <end position="100"/>
    </location>
</feature>
<organism evidence="2 3">
    <name type="scientific">Thalassiosira oceanica</name>
    <name type="common">Marine diatom</name>
    <dbReference type="NCBI Taxonomy" id="159749"/>
    <lineage>
        <taxon>Eukaryota</taxon>
        <taxon>Sar</taxon>
        <taxon>Stramenopiles</taxon>
        <taxon>Ochrophyta</taxon>
        <taxon>Bacillariophyta</taxon>
        <taxon>Coscinodiscophyceae</taxon>
        <taxon>Thalassiosirophycidae</taxon>
        <taxon>Thalassiosirales</taxon>
        <taxon>Thalassiosiraceae</taxon>
        <taxon>Thalassiosira</taxon>
    </lineage>
</organism>
<feature type="compositionally biased region" description="Basic and acidic residues" evidence="1">
    <location>
        <begin position="319"/>
        <end position="336"/>
    </location>
</feature>
<evidence type="ECO:0000313" key="3">
    <source>
        <dbReference type="Proteomes" id="UP000266841"/>
    </source>
</evidence>
<dbReference type="Proteomes" id="UP000266841">
    <property type="component" value="Unassembled WGS sequence"/>
</dbReference>
<protein>
    <submittedName>
        <fullName evidence="2">Uncharacterized protein</fullName>
    </submittedName>
</protein>
<evidence type="ECO:0000256" key="1">
    <source>
        <dbReference type="SAM" id="MobiDB-lite"/>
    </source>
</evidence>
<feature type="compositionally biased region" description="Basic and acidic residues" evidence="1">
    <location>
        <begin position="33"/>
        <end position="53"/>
    </location>
</feature>
<feature type="compositionally biased region" description="Low complexity" evidence="1">
    <location>
        <begin position="116"/>
        <end position="135"/>
    </location>
</feature>
<feature type="region of interest" description="Disordered" evidence="1">
    <location>
        <begin position="233"/>
        <end position="256"/>
    </location>
</feature>
<dbReference type="EMBL" id="AGNL01023699">
    <property type="protein sequence ID" value="EJK59073.1"/>
    <property type="molecule type" value="Genomic_DNA"/>
</dbReference>
<keyword evidence="3" id="KW-1185">Reference proteome</keyword>
<feature type="compositionally biased region" description="Basic and acidic residues" evidence="1">
    <location>
        <begin position="75"/>
        <end position="87"/>
    </location>
</feature>
<accession>K0RZ32</accession>
<gene>
    <name evidence="2" type="ORF">THAOC_20752</name>
</gene>
<proteinExistence type="predicted"/>
<evidence type="ECO:0000313" key="2">
    <source>
        <dbReference type="EMBL" id="EJK59073.1"/>
    </source>
</evidence>
<feature type="compositionally biased region" description="Basic and acidic residues" evidence="1">
    <location>
        <begin position="106"/>
        <end position="115"/>
    </location>
</feature>
<feature type="region of interest" description="Disordered" evidence="1">
    <location>
        <begin position="292"/>
        <end position="362"/>
    </location>
</feature>
<feature type="compositionally biased region" description="Pro residues" evidence="1">
    <location>
        <begin position="1"/>
        <end position="21"/>
    </location>
</feature>
<sequence length="399" mass="42088">RRLPSPPLPALREQPQPPVPESGPGGGPVEEADGGRLADDRDQRDDHDGRDPPGGRPGPPGGRRRGRGRRRRRHGLDARLPRHEGHLGEPPPRPPSPVPPGIGRVDCLRALRDRAAAAGERPAPGGARGRVAARGSVGGAGREQAQRQARRRRADPGRQVRRGEQGDQVDPRGDARRGREEEGEGRAGGGTGGRGEEGGDRRRAAYGCGGPLVGPVAASHLLINGVDFDDSSITTGGGGTLCNPAQPPGGEDDPGILGRIAHTARDAVGRAREGGYTVDACRTRPLDCLSAFATRRNGGGPGRRREGSPPDAVVGQGGEVDRVDDERVDRPAEPRRGGRAARGPRRTPGDSDGRHCHPRRAAADIMRGGRGDKGEYMACDTTGLRAFIHQRGRSTYIIK</sequence>
<feature type="compositionally biased region" description="Basic residues" evidence="1">
    <location>
        <begin position="62"/>
        <end position="74"/>
    </location>
</feature>
<comment type="caution">
    <text evidence="2">The sequence shown here is derived from an EMBL/GenBank/DDBJ whole genome shotgun (WGS) entry which is preliminary data.</text>
</comment>
<dbReference type="AlphaFoldDB" id="K0RZ32"/>
<feature type="region of interest" description="Disordered" evidence="1">
    <location>
        <begin position="1"/>
        <end position="210"/>
    </location>
</feature>
<feature type="non-terminal residue" evidence="2">
    <location>
        <position position="1"/>
    </location>
</feature>
<feature type="compositionally biased region" description="Basic and acidic residues" evidence="1">
    <location>
        <begin position="154"/>
        <end position="180"/>
    </location>
</feature>
<feature type="compositionally biased region" description="Basic and acidic residues" evidence="1">
    <location>
        <begin position="194"/>
        <end position="203"/>
    </location>
</feature>
<reference evidence="2 3" key="1">
    <citation type="journal article" date="2012" name="Genome Biol.">
        <title>Genome and low-iron response of an oceanic diatom adapted to chronic iron limitation.</title>
        <authorList>
            <person name="Lommer M."/>
            <person name="Specht M."/>
            <person name="Roy A.S."/>
            <person name="Kraemer L."/>
            <person name="Andreson R."/>
            <person name="Gutowska M.A."/>
            <person name="Wolf J."/>
            <person name="Bergner S.V."/>
            <person name="Schilhabel M.B."/>
            <person name="Klostermeier U.C."/>
            <person name="Beiko R.G."/>
            <person name="Rosenstiel P."/>
            <person name="Hippler M."/>
            <person name="Laroche J."/>
        </authorList>
    </citation>
    <scope>NUCLEOTIDE SEQUENCE [LARGE SCALE GENOMIC DNA]</scope>
    <source>
        <strain evidence="2 3">CCMP1005</strain>
    </source>
</reference>
<name>K0RZ32_THAOC</name>